<evidence type="ECO:0000259" key="8">
    <source>
        <dbReference type="Pfam" id="PF03458"/>
    </source>
</evidence>
<evidence type="ECO:0000256" key="5">
    <source>
        <dbReference type="ARBA" id="ARBA00022989"/>
    </source>
</evidence>
<organism evidence="9 10">
    <name type="scientific">Chitinivibrio alkaliphilus ACht1</name>
    <dbReference type="NCBI Taxonomy" id="1313304"/>
    <lineage>
        <taxon>Bacteria</taxon>
        <taxon>Pseudomonadati</taxon>
        <taxon>Fibrobacterota</taxon>
        <taxon>Chitinivibrionia</taxon>
        <taxon>Chitinivibrionales</taxon>
        <taxon>Chitinivibrionaceae</taxon>
        <taxon>Chitinivibrio</taxon>
    </lineage>
</organism>
<dbReference type="InterPro" id="IPR005115">
    <property type="entry name" value="Gly_transporter"/>
</dbReference>
<evidence type="ECO:0000256" key="3">
    <source>
        <dbReference type="ARBA" id="ARBA00022475"/>
    </source>
</evidence>
<gene>
    <name evidence="9" type="ORF">CALK_2303</name>
</gene>
<protein>
    <submittedName>
        <fullName evidence="9">Putative membrane protein</fullName>
    </submittedName>
</protein>
<dbReference type="EMBL" id="ASJR01000029">
    <property type="protein sequence ID" value="ERP30852.1"/>
    <property type="molecule type" value="Genomic_DNA"/>
</dbReference>
<feature type="transmembrane region" description="Helical" evidence="7">
    <location>
        <begin position="6"/>
        <end position="25"/>
    </location>
</feature>
<dbReference type="PATRIC" id="fig|1313304.3.peg.2196"/>
<keyword evidence="4 7" id="KW-0812">Transmembrane</keyword>
<sequence>MEWEILHLLDIFGTAVFAISGVMVAGRHRMDLFGGLVLSFVTALGGGTLRDLLLDETTVFWIEQELYLMVVLVTSIATFYLLRGVSIPRKLFLVFDALGLSVFSVLGAMKGYAVTGSISISLLMGVMTGVAGGMMRDILADDMPLILRREIYATASFFGAAVYIALHIAGILPLPALLLSSIVVLTIRLMAIQRNLSLPVLFLKNSDQG</sequence>
<feature type="transmembrane region" description="Helical" evidence="7">
    <location>
        <begin position="118"/>
        <end position="139"/>
    </location>
</feature>
<feature type="domain" description="Glycine transporter" evidence="8">
    <location>
        <begin position="8"/>
        <end position="81"/>
    </location>
</feature>
<evidence type="ECO:0000256" key="7">
    <source>
        <dbReference type="SAM" id="Phobius"/>
    </source>
</evidence>
<dbReference type="AlphaFoldDB" id="U7D703"/>
<dbReference type="GO" id="GO:0005886">
    <property type="term" value="C:plasma membrane"/>
    <property type="evidence" value="ECO:0007669"/>
    <property type="project" value="UniProtKB-SubCell"/>
</dbReference>
<evidence type="ECO:0000256" key="6">
    <source>
        <dbReference type="ARBA" id="ARBA00023136"/>
    </source>
</evidence>
<keyword evidence="3" id="KW-1003">Cell membrane</keyword>
<evidence type="ECO:0000256" key="1">
    <source>
        <dbReference type="ARBA" id="ARBA00004651"/>
    </source>
</evidence>
<evidence type="ECO:0000256" key="2">
    <source>
        <dbReference type="ARBA" id="ARBA00008193"/>
    </source>
</evidence>
<name>U7D703_9BACT</name>
<keyword evidence="6 7" id="KW-0472">Membrane</keyword>
<keyword evidence="10" id="KW-1185">Reference proteome</keyword>
<dbReference type="PANTHER" id="PTHR30506">
    <property type="entry name" value="INNER MEMBRANE PROTEIN"/>
    <property type="match status" value="1"/>
</dbReference>
<keyword evidence="5 7" id="KW-1133">Transmembrane helix</keyword>
<dbReference type="eggNOG" id="COG2860">
    <property type="taxonomic scope" value="Bacteria"/>
</dbReference>
<feature type="transmembrane region" description="Helical" evidence="7">
    <location>
        <begin position="174"/>
        <end position="191"/>
    </location>
</feature>
<feature type="transmembrane region" description="Helical" evidence="7">
    <location>
        <begin position="66"/>
        <end position="82"/>
    </location>
</feature>
<feature type="domain" description="Glycine transporter" evidence="8">
    <location>
        <begin position="94"/>
        <end position="167"/>
    </location>
</feature>
<dbReference type="STRING" id="1313304.CALK_2303"/>
<evidence type="ECO:0000313" key="10">
    <source>
        <dbReference type="Proteomes" id="UP000017148"/>
    </source>
</evidence>
<comment type="similarity">
    <text evidence="2">Belongs to the UPF0126 family.</text>
</comment>
<reference evidence="9 10" key="1">
    <citation type="journal article" date="2013" name="Environ. Microbiol.">
        <title>Genome analysis of Chitinivibrio alkaliphilus gen. nov., sp. nov., a novel extremely haloalkaliphilic anaerobic chitinolytic bacterium from the candidate phylum Termite Group 3.</title>
        <authorList>
            <person name="Sorokin D.Y."/>
            <person name="Gumerov V.M."/>
            <person name="Rakitin A.L."/>
            <person name="Beletsky A.V."/>
            <person name="Damste J.S."/>
            <person name="Muyzer G."/>
            <person name="Mardanov A.V."/>
            <person name="Ravin N.V."/>
        </authorList>
    </citation>
    <scope>NUCLEOTIDE SEQUENCE [LARGE SCALE GENOMIC DNA]</scope>
    <source>
        <strain evidence="9 10">ACht1</strain>
    </source>
</reference>
<feature type="transmembrane region" description="Helical" evidence="7">
    <location>
        <begin position="32"/>
        <end position="54"/>
    </location>
</feature>
<dbReference type="Proteomes" id="UP000017148">
    <property type="component" value="Unassembled WGS sequence"/>
</dbReference>
<dbReference type="Pfam" id="PF03458">
    <property type="entry name" value="Gly_transporter"/>
    <property type="match status" value="2"/>
</dbReference>
<dbReference type="OrthoDB" id="9791874at2"/>
<accession>U7D703</accession>
<evidence type="ECO:0000313" key="9">
    <source>
        <dbReference type="EMBL" id="ERP30852.1"/>
    </source>
</evidence>
<proteinExistence type="inferred from homology"/>
<comment type="subcellular location">
    <subcellularLocation>
        <location evidence="1">Cell membrane</location>
        <topology evidence="1">Multi-pass membrane protein</topology>
    </subcellularLocation>
</comment>
<dbReference type="RefSeq" id="WP_022637666.1">
    <property type="nucleotide sequence ID" value="NZ_ASJR01000029.1"/>
</dbReference>
<dbReference type="PANTHER" id="PTHR30506:SF3">
    <property type="entry name" value="UPF0126 INNER MEMBRANE PROTEIN YADS-RELATED"/>
    <property type="match status" value="1"/>
</dbReference>
<feature type="transmembrane region" description="Helical" evidence="7">
    <location>
        <begin position="91"/>
        <end position="112"/>
    </location>
</feature>
<evidence type="ECO:0000256" key="4">
    <source>
        <dbReference type="ARBA" id="ARBA00022692"/>
    </source>
</evidence>
<comment type="caution">
    <text evidence="9">The sequence shown here is derived from an EMBL/GenBank/DDBJ whole genome shotgun (WGS) entry which is preliminary data.</text>
</comment>